<keyword evidence="2" id="KW-1185">Reference proteome</keyword>
<organism evidence="1 2">
    <name type="scientific">Synaphobranchus kaupii</name>
    <name type="common">Kaup's arrowtooth eel</name>
    <dbReference type="NCBI Taxonomy" id="118154"/>
    <lineage>
        <taxon>Eukaryota</taxon>
        <taxon>Metazoa</taxon>
        <taxon>Chordata</taxon>
        <taxon>Craniata</taxon>
        <taxon>Vertebrata</taxon>
        <taxon>Euteleostomi</taxon>
        <taxon>Actinopterygii</taxon>
        <taxon>Neopterygii</taxon>
        <taxon>Teleostei</taxon>
        <taxon>Anguilliformes</taxon>
        <taxon>Synaphobranchidae</taxon>
        <taxon>Synaphobranchus</taxon>
    </lineage>
</organism>
<accession>A0A9Q1GFJ1</accession>
<dbReference type="AlphaFoldDB" id="A0A9Q1GFJ1"/>
<evidence type="ECO:0000313" key="1">
    <source>
        <dbReference type="EMBL" id="KAJ8382623.1"/>
    </source>
</evidence>
<dbReference type="EMBL" id="JAINUF010000001">
    <property type="protein sequence ID" value="KAJ8382623.1"/>
    <property type="molecule type" value="Genomic_DNA"/>
</dbReference>
<name>A0A9Q1GFJ1_SYNKA</name>
<sequence length="113" mass="12209">MRSVPVKRARRAASGTWMRCAVSRSGGSANLTCQDCPREPSNLSGIWQLEGQEGGGAGPMRSDRTARKLWGVWARCPTRTGASEIERDRCKMHDPPPLGLINNPALAGFTACL</sequence>
<comment type="caution">
    <text evidence="1">The sequence shown here is derived from an EMBL/GenBank/DDBJ whole genome shotgun (WGS) entry which is preliminary data.</text>
</comment>
<evidence type="ECO:0000313" key="2">
    <source>
        <dbReference type="Proteomes" id="UP001152622"/>
    </source>
</evidence>
<protein>
    <submittedName>
        <fullName evidence="1">Uncharacterized protein</fullName>
    </submittedName>
</protein>
<reference evidence="1" key="1">
    <citation type="journal article" date="2023" name="Science">
        <title>Genome structures resolve the early diversification of teleost fishes.</title>
        <authorList>
            <person name="Parey E."/>
            <person name="Louis A."/>
            <person name="Montfort J."/>
            <person name="Bouchez O."/>
            <person name="Roques C."/>
            <person name="Iampietro C."/>
            <person name="Lluch J."/>
            <person name="Castinel A."/>
            <person name="Donnadieu C."/>
            <person name="Desvignes T."/>
            <person name="Floi Bucao C."/>
            <person name="Jouanno E."/>
            <person name="Wen M."/>
            <person name="Mejri S."/>
            <person name="Dirks R."/>
            <person name="Jansen H."/>
            <person name="Henkel C."/>
            <person name="Chen W.J."/>
            <person name="Zahm M."/>
            <person name="Cabau C."/>
            <person name="Klopp C."/>
            <person name="Thompson A.W."/>
            <person name="Robinson-Rechavi M."/>
            <person name="Braasch I."/>
            <person name="Lecointre G."/>
            <person name="Bobe J."/>
            <person name="Postlethwait J.H."/>
            <person name="Berthelot C."/>
            <person name="Roest Crollius H."/>
            <person name="Guiguen Y."/>
        </authorList>
    </citation>
    <scope>NUCLEOTIDE SEQUENCE</scope>
    <source>
        <strain evidence="1">WJC10195</strain>
    </source>
</reference>
<proteinExistence type="predicted"/>
<dbReference type="Proteomes" id="UP001152622">
    <property type="component" value="Chromosome 1"/>
</dbReference>
<gene>
    <name evidence="1" type="ORF">SKAU_G00034010</name>
</gene>